<reference evidence="2 3" key="1">
    <citation type="submission" date="2019-08" db="EMBL/GenBank/DDBJ databases">
        <title>Identification of a novel species of the genus Boseongicola.</title>
        <authorList>
            <person name="Zhang X.-Q."/>
        </authorList>
    </citation>
    <scope>NUCLEOTIDE SEQUENCE [LARGE SCALE GENOMIC DNA]</scope>
    <source>
        <strain evidence="2 3">HY14</strain>
    </source>
</reference>
<proteinExistence type="predicted"/>
<feature type="transmembrane region" description="Helical" evidence="1">
    <location>
        <begin position="40"/>
        <end position="58"/>
    </location>
</feature>
<gene>
    <name evidence="2" type="ORF">FVF75_03620</name>
</gene>
<sequence length="419" mass="45965">MQRWNSRASHPSEAYLWVVSSLLGILVLSPLSQVLFKFDFGYSVEIPIVVVALVAILWPMRITLRFARGLFLGFACGSMALIPFVLFAALNGVTFQDYYPDFRALLLLIVTLAGLHSVTPKTGLKIAYRTCAATIGFTGLLYLLVRSGVMPNLIEHGFSGKYFPPIFPALVLALFFARRKARLVPIFGIALLAMMASTTSYRQVLVIAALLIIGILHATTVRLSGRLSPITNTLLVVGTAMILFKLSQLPSEQIGNALLFFGKKLTAVGIDPRTVEQLFYKTARSLAGQTPTGGDGDYLVYLENLFNVPHFALPHGLGQAVTYGDPDIWGGNTIDNSMIFFNYHFSAFIAIPLLVLFVIWKYFAMSNSSWSMKLSLLPIIISVSFFLYFRAWPFVASDAAIGFGMLLFSGRALAGTNAA</sequence>
<protein>
    <submittedName>
        <fullName evidence="2">Uncharacterized protein</fullName>
    </submittedName>
</protein>
<dbReference type="Proteomes" id="UP000322080">
    <property type="component" value="Unassembled WGS sequence"/>
</dbReference>
<feature type="transmembrane region" description="Helical" evidence="1">
    <location>
        <begin position="370"/>
        <end position="389"/>
    </location>
</feature>
<dbReference type="RefSeq" id="WP_148376368.1">
    <property type="nucleotide sequence ID" value="NZ_VSIY01000003.1"/>
</dbReference>
<feature type="transmembrane region" description="Helical" evidence="1">
    <location>
        <begin position="126"/>
        <end position="145"/>
    </location>
</feature>
<feature type="transmembrane region" description="Helical" evidence="1">
    <location>
        <begin position="205"/>
        <end position="223"/>
    </location>
</feature>
<keyword evidence="1" id="KW-1133">Transmembrane helix</keyword>
<dbReference type="AlphaFoldDB" id="A0A5D0RRG3"/>
<feature type="transmembrane region" description="Helical" evidence="1">
    <location>
        <begin position="157"/>
        <end position="176"/>
    </location>
</feature>
<feature type="transmembrane region" description="Helical" evidence="1">
    <location>
        <begin position="343"/>
        <end position="363"/>
    </location>
</feature>
<keyword evidence="1" id="KW-0812">Transmembrane</keyword>
<organism evidence="2 3">
    <name type="scientific">Maritimibacter fusiformis</name>
    <dbReference type="NCBI Taxonomy" id="2603819"/>
    <lineage>
        <taxon>Bacteria</taxon>
        <taxon>Pseudomonadati</taxon>
        <taxon>Pseudomonadota</taxon>
        <taxon>Alphaproteobacteria</taxon>
        <taxon>Rhodobacterales</taxon>
        <taxon>Roseobacteraceae</taxon>
        <taxon>Maritimibacter</taxon>
    </lineage>
</organism>
<evidence type="ECO:0000256" key="1">
    <source>
        <dbReference type="SAM" id="Phobius"/>
    </source>
</evidence>
<evidence type="ECO:0000313" key="3">
    <source>
        <dbReference type="Proteomes" id="UP000322080"/>
    </source>
</evidence>
<feature type="transmembrane region" description="Helical" evidence="1">
    <location>
        <begin position="70"/>
        <end position="90"/>
    </location>
</feature>
<feature type="transmembrane region" description="Helical" evidence="1">
    <location>
        <begin position="102"/>
        <end position="119"/>
    </location>
</feature>
<evidence type="ECO:0000313" key="2">
    <source>
        <dbReference type="EMBL" id="TYB83278.1"/>
    </source>
</evidence>
<keyword evidence="1" id="KW-0472">Membrane</keyword>
<feature type="transmembrane region" description="Helical" evidence="1">
    <location>
        <begin position="14"/>
        <end position="34"/>
    </location>
</feature>
<accession>A0A5D0RRG3</accession>
<dbReference type="EMBL" id="VSIY01000003">
    <property type="protein sequence ID" value="TYB83278.1"/>
    <property type="molecule type" value="Genomic_DNA"/>
</dbReference>
<keyword evidence="3" id="KW-1185">Reference proteome</keyword>
<name>A0A5D0RRG3_9RHOB</name>
<comment type="caution">
    <text evidence="2">The sequence shown here is derived from an EMBL/GenBank/DDBJ whole genome shotgun (WGS) entry which is preliminary data.</text>
</comment>